<dbReference type="EMBL" id="QXDL01000032">
    <property type="protein sequence ID" value="RIH87728.1"/>
    <property type="molecule type" value="Genomic_DNA"/>
</dbReference>
<feature type="transmembrane region" description="Helical" evidence="1">
    <location>
        <begin position="6"/>
        <end position="24"/>
    </location>
</feature>
<comment type="caution">
    <text evidence="2">The sequence shown here is derived from an EMBL/GenBank/DDBJ whole genome shotgun (WGS) entry which is preliminary data.</text>
</comment>
<dbReference type="Proteomes" id="UP000265715">
    <property type="component" value="Unassembled WGS sequence"/>
</dbReference>
<organism evidence="2 3">
    <name type="scientific">Calidithermus terrae</name>
    <dbReference type="NCBI Taxonomy" id="1408545"/>
    <lineage>
        <taxon>Bacteria</taxon>
        <taxon>Thermotogati</taxon>
        <taxon>Deinococcota</taxon>
        <taxon>Deinococci</taxon>
        <taxon>Thermales</taxon>
        <taxon>Thermaceae</taxon>
        <taxon>Calidithermus</taxon>
    </lineage>
</organism>
<proteinExistence type="predicted"/>
<gene>
    <name evidence="2" type="ORF">Mterra_01120</name>
</gene>
<keyword evidence="1" id="KW-0472">Membrane</keyword>
<evidence type="ECO:0000256" key="1">
    <source>
        <dbReference type="SAM" id="Phobius"/>
    </source>
</evidence>
<keyword evidence="1" id="KW-0812">Transmembrane</keyword>
<feature type="transmembrane region" description="Helical" evidence="1">
    <location>
        <begin position="36"/>
        <end position="57"/>
    </location>
</feature>
<feature type="transmembrane region" description="Helical" evidence="1">
    <location>
        <begin position="63"/>
        <end position="84"/>
    </location>
</feature>
<evidence type="ECO:0000313" key="3">
    <source>
        <dbReference type="Proteomes" id="UP000265715"/>
    </source>
</evidence>
<sequence length="104" mass="11201">MIGQDWTVYGWCGFAAAVSAVLRAGLDGARGRWRKVARVASSAFWGLFGSLLLAEWLELSPRAVVAVGALLGWIGYETTVGTLLKAFGLRLGKDEERFKPGSRG</sequence>
<accession>A0A399EUL8</accession>
<protein>
    <recommendedName>
        <fullName evidence="4">LydA holin phage, holin superfamily III</fullName>
    </recommendedName>
</protein>
<name>A0A399EUL8_9DEIN</name>
<reference evidence="2 3" key="1">
    <citation type="submission" date="2018-08" db="EMBL/GenBank/DDBJ databases">
        <title>Meiothermus terrae DSM 26712 genome sequencing project.</title>
        <authorList>
            <person name="Da Costa M.S."/>
            <person name="Albuquerque L."/>
            <person name="Raposo P."/>
            <person name="Froufe H.J.C."/>
            <person name="Barroso C.S."/>
            <person name="Egas C."/>
        </authorList>
    </citation>
    <scope>NUCLEOTIDE SEQUENCE [LARGE SCALE GENOMIC DNA]</scope>
    <source>
        <strain evidence="2 3">DSM 26712</strain>
    </source>
</reference>
<dbReference type="OrthoDB" id="3584570at2"/>
<dbReference type="AlphaFoldDB" id="A0A399EUL8"/>
<dbReference type="RefSeq" id="WP_119314291.1">
    <property type="nucleotide sequence ID" value="NZ_QXDL01000032.1"/>
</dbReference>
<keyword evidence="3" id="KW-1185">Reference proteome</keyword>
<keyword evidence="1" id="KW-1133">Transmembrane helix</keyword>
<evidence type="ECO:0008006" key="4">
    <source>
        <dbReference type="Google" id="ProtNLM"/>
    </source>
</evidence>
<evidence type="ECO:0000313" key="2">
    <source>
        <dbReference type="EMBL" id="RIH87728.1"/>
    </source>
</evidence>